<reference evidence="2 3" key="1">
    <citation type="journal article" date="2012" name="MBio">
        <title>Identification of a highly transmissible animal-independent Staphylococcus aureus ST398 clone with distinct genomic and cell adhesion properties.</title>
        <authorList>
            <person name="Uhlemann A.C."/>
            <person name="Porcella S.F."/>
            <person name="Trivedi S."/>
            <person name="Sullivan S.B."/>
            <person name="Hafer C."/>
            <person name="Kennedy A.D."/>
            <person name="Barbian K.D."/>
            <person name="McCarthy A.J."/>
            <person name="Street C."/>
            <person name="Hirschberg D.L."/>
            <person name="Lipkin W.I."/>
            <person name="Lindsay J.A."/>
            <person name="DeLeo F.R."/>
            <person name="Lowy F.D."/>
        </authorList>
    </citation>
    <scope>NUCLEOTIDE SEQUENCE [LARGE SCALE GENOMIC DNA]</scope>
    <source>
        <strain evidence="2 3">DR10</strain>
    </source>
</reference>
<keyword evidence="1" id="KW-1133">Transmembrane helix</keyword>
<accession>A0ABC9Q1U2</accession>
<dbReference type="Proteomes" id="UP000003093">
    <property type="component" value="Unassembled WGS sequence"/>
</dbReference>
<name>A0ABC9Q1U2_STAA5</name>
<comment type="caution">
    <text evidence="2">The sequence shown here is derived from an EMBL/GenBank/DDBJ whole genome shotgun (WGS) entry which is preliminary data.</text>
</comment>
<dbReference type="AlphaFoldDB" id="A0ABC9Q1U2"/>
<organism evidence="2 3">
    <name type="scientific">Staphylococcus aureus subsp. aureus DR10</name>
    <dbReference type="NCBI Taxonomy" id="1155079"/>
    <lineage>
        <taxon>Bacteria</taxon>
        <taxon>Bacillati</taxon>
        <taxon>Bacillota</taxon>
        <taxon>Bacilli</taxon>
        <taxon>Bacillales</taxon>
        <taxon>Staphylococcaceae</taxon>
        <taxon>Staphylococcus</taxon>
    </lineage>
</organism>
<keyword evidence="1" id="KW-0812">Transmembrane</keyword>
<feature type="transmembrane region" description="Helical" evidence="1">
    <location>
        <begin position="39"/>
        <end position="56"/>
    </location>
</feature>
<keyword evidence="1" id="KW-0472">Membrane</keyword>
<evidence type="ECO:0000313" key="3">
    <source>
        <dbReference type="Proteomes" id="UP000003093"/>
    </source>
</evidence>
<sequence length="57" mass="6685">MLTIFLILLLYCAQCIKTSVFLGVFFNLFYFSLLPFQKYSTIIGILSMILKISMFYI</sequence>
<gene>
    <name evidence="2" type="ORF">ST398NM02_2995</name>
</gene>
<evidence type="ECO:0000256" key="1">
    <source>
        <dbReference type="SAM" id="Phobius"/>
    </source>
</evidence>
<dbReference type="EMBL" id="AIDT01000003">
    <property type="protein sequence ID" value="EIA14610.1"/>
    <property type="molecule type" value="Genomic_DNA"/>
</dbReference>
<evidence type="ECO:0000313" key="2">
    <source>
        <dbReference type="EMBL" id="EIA14610.1"/>
    </source>
</evidence>
<protein>
    <submittedName>
        <fullName evidence="2">Uncharacterized protein</fullName>
    </submittedName>
</protein>
<proteinExistence type="predicted"/>